<dbReference type="AlphaFoldDB" id="E9CLT3"/>
<dbReference type="Proteomes" id="UP000013568">
    <property type="component" value="Unassembled WGS sequence"/>
</dbReference>
<name>E9CLT3_9GAMM</name>
<reference evidence="2" key="1">
    <citation type="journal article" date="2011" name="Genome Biol. Evol.">
        <title>Massive genomic decay in Serratia symbiotica, a recently evolved symbiont of aphids.</title>
        <authorList>
            <person name="Burke G.R."/>
            <person name="Moran N.A."/>
        </authorList>
    </citation>
    <scope>NUCLEOTIDE SEQUENCE [LARGE SCALE GENOMIC DNA]</scope>
    <source>
        <strain evidence="2">Tucson</strain>
    </source>
</reference>
<proteinExistence type="predicted"/>
<gene>
    <name evidence="1" type="ORF">SSYM_1221</name>
</gene>
<feature type="non-terminal residue" evidence="1">
    <location>
        <position position="116"/>
    </location>
</feature>
<accession>E9CLT3</accession>
<sequence>MAPSQYRCKNAPNANVNQMALLQNLGASDKYSLLSPDLRPHKKLRPAYCAARLTPHVYCGRGIDRNWLSVWRYSTSTLSSRSLISWRLSIALARTLSPPVRLFGGVFRYHPTTLER</sequence>
<evidence type="ECO:0000313" key="1">
    <source>
        <dbReference type="EMBL" id="EFW12595.1"/>
    </source>
</evidence>
<evidence type="ECO:0000313" key="2">
    <source>
        <dbReference type="Proteomes" id="UP000013568"/>
    </source>
</evidence>
<dbReference type="EMBL" id="GL636107">
    <property type="protein sequence ID" value="EFW12595.1"/>
    <property type="molecule type" value="Genomic_DNA"/>
</dbReference>
<keyword evidence="2" id="KW-1185">Reference proteome</keyword>
<protein>
    <submittedName>
        <fullName evidence="1">Uncharacterized protein</fullName>
    </submittedName>
</protein>
<dbReference type="HOGENOM" id="CLU_2102234_0_0_6"/>
<organism evidence="1 2">
    <name type="scientific">Serratia symbiotica str. Tucson</name>
    <dbReference type="NCBI Taxonomy" id="914128"/>
    <lineage>
        <taxon>Bacteria</taxon>
        <taxon>Pseudomonadati</taxon>
        <taxon>Pseudomonadota</taxon>
        <taxon>Gammaproteobacteria</taxon>
        <taxon>Enterobacterales</taxon>
        <taxon>Yersiniaceae</taxon>
        <taxon>Serratia</taxon>
        <taxon>Serratia symbiotica</taxon>
    </lineage>
</organism>